<evidence type="ECO:0000256" key="6">
    <source>
        <dbReference type="ARBA" id="ARBA00023212"/>
    </source>
</evidence>
<evidence type="ECO:0000256" key="4">
    <source>
        <dbReference type="ARBA" id="ARBA00022174"/>
    </source>
</evidence>
<evidence type="ECO:0000256" key="5">
    <source>
        <dbReference type="ARBA" id="ARBA00022490"/>
    </source>
</evidence>
<dbReference type="GeneTree" id="ENSGT00510000047559"/>
<comment type="subcellular location">
    <subcellularLocation>
        <location evidence="2">Cytoplasm</location>
        <location evidence="2">Cytoskeleton</location>
        <location evidence="2">Cilium axoneme</location>
    </subcellularLocation>
</comment>
<reference evidence="8" key="1">
    <citation type="submission" date="2025-08" db="UniProtKB">
        <authorList>
            <consortium name="Ensembl"/>
        </authorList>
    </citation>
    <scope>IDENTIFICATION</scope>
</reference>
<keyword evidence="7" id="KW-0966">Cell projection</keyword>
<evidence type="ECO:0000256" key="7">
    <source>
        <dbReference type="ARBA" id="ARBA00023273"/>
    </source>
</evidence>
<sequence length="275" mass="31850">MAREKSAFEQTFSFNPLPSKTFSFLQDKGALAVLMKWSMLGRISAQSYSFDQSFYPYNSERFALCFFRDPDVAANLKKMEAGVWVPLDLCGMFLSFVFIDKPVVSVDVEVVPCTKVSMELFDPIYSCGILRASGHVVKCFHDVYPDYDELRQMLQEEDSEHYYVVGREERGEFLFRLFKHLCLGGELCQYEDTIDPYINTTKQVYKDLISVQKDPDTEKINVVSTVLKISAYDESGRCYPGRREEEQTFAYLIIDPFKRHVTLFYHFYGVGNFTS</sequence>
<dbReference type="PANTHER" id="PTHR31078">
    <property type="entry name" value="CILIA- AND FLAGELLA-ASSOCIATED PROTEIN 300"/>
    <property type="match status" value="1"/>
</dbReference>
<protein>
    <recommendedName>
        <fullName evidence="4">Cilia- and flagella-associated protein 300</fullName>
    </recommendedName>
</protein>
<accession>A0A3B4U500</accession>
<dbReference type="OMA" id="FYHCYGV"/>
<dbReference type="STRING" id="41447.ENSSDUP00000013253"/>
<dbReference type="GO" id="GO:0005930">
    <property type="term" value="C:axoneme"/>
    <property type="evidence" value="ECO:0007669"/>
    <property type="project" value="UniProtKB-SubCell"/>
</dbReference>
<organism evidence="8 9">
    <name type="scientific">Seriola dumerili</name>
    <name type="common">Greater amberjack</name>
    <name type="synonym">Caranx dumerili</name>
    <dbReference type="NCBI Taxonomy" id="41447"/>
    <lineage>
        <taxon>Eukaryota</taxon>
        <taxon>Metazoa</taxon>
        <taxon>Chordata</taxon>
        <taxon>Craniata</taxon>
        <taxon>Vertebrata</taxon>
        <taxon>Euteleostomi</taxon>
        <taxon>Actinopterygii</taxon>
        <taxon>Neopterygii</taxon>
        <taxon>Teleostei</taxon>
        <taxon>Neoteleostei</taxon>
        <taxon>Acanthomorphata</taxon>
        <taxon>Carangaria</taxon>
        <taxon>Carangiformes</taxon>
        <taxon>Carangidae</taxon>
        <taxon>Seriola</taxon>
    </lineage>
</organism>
<evidence type="ECO:0000256" key="2">
    <source>
        <dbReference type="ARBA" id="ARBA00004430"/>
    </source>
</evidence>
<comment type="function">
    <text evidence="1">Cilium- and flagellum-specific protein that plays a role in axonemal structure organization and motility. May play a role in outer and inner dynein arm assembly.</text>
</comment>
<dbReference type="InterPro" id="IPR029416">
    <property type="entry name" value="CFAP300"/>
</dbReference>
<evidence type="ECO:0000256" key="3">
    <source>
        <dbReference type="ARBA" id="ARBA00009205"/>
    </source>
</evidence>
<evidence type="ECO:0000256" key="1">
    <source>
        <dbReference type="ARBA" id="ARBA00002404"/>
    </source>
</evidence>
<evidence type="ECO:0000313" key="8">
    <source>
        <dbReference type="Ensembl" id="ENSSDUP00000013253.1"/>
    </source>
</evidence>
<proteinExistence type="inferred from homology"/>
<dbReference type="Ensembl" id="ENSSDUT00000013495.1">
    <property type="protein sequence ID" value="ENSSDUP00000013253.1"/>
    <property type="gene ID" value="ENSSDUG00000009628.1"/>
</dbReference>
<reference evidence="8" key="2">
    <citation type="submission" date="2025-09" db="UniProtKB">
        <authorList>
            <consortium name="Ensembl"/>
        </authorList>
    </citation>
    <scope>IDENTIFICATION</scope>
</reference>
<dbReference type="Proteomes" id="UP000261420">
    <property type="component" value="Unplaced"/>
</dbReference>
<evidence type="ECO:0000313" key="9">
    <source>
        <dbReference type="Proteomes" id="UP000261420"/>
    </source>
</evidence>
<keyword evidence="6" id="KW-0206">Cytoskeleton</keyword>
<dbReference type="PANTHER" id="PTHR31078:SF1">
    <property type="entry name" value="CILIA- AND FLAGELLA-ASSOCIATED PROTEIN 300"/>
    <property type="match status" value="1"/>
</dbReference>
<name>A0A3B4U500_SERDU</name>
<keyword evidence="9" id="KW-1185">Reference proteome</keyword>
<keyword evidence="5" id="KW-0963">Cytoplasm</keyword>
<dbReference type="AlphaFoldDB" id="A0A3B4U500"/>
<comment type="similarity">
    <text evidence="3">Belongs to the CFAP300 family.</text>
</comment>
<dbReference type="Pfam" id="PF14926">
    <property type="entry name" value="CFAP300"/>
    <property type="match status" value="1"/>
</dbReference>